<name>A0A2N3HVI0_9BACT</name>
<organism evidence="1 2">
    <name type="scientific">Labilibaculum filiforme</name>
    <dbReference type="NCBI Taxonomy" id="1940526"/>
    <lineage>
        <taxon>Bacteria</taxon>
        <taxon>Pseudomonadati</taxon>
        <taxon>Bacteroidota</taxon>
        <taxon>Bacteroidia</taxon>
        <taxon>Marinilabiliales</taxon>
        <taxon>Marinifilaceae</taxon>
        <taxon>Labilibaculum</taxon>
    </lineage>
</organism>
<evidence type="ECO:0000313" key="2">
    <source>
        <dbReference type="Proteomes" id="UP000233535"/>
    </source>
</evidence>
<protein>
    <submittedName>
        <fullName evidence="1">Uncharacterized protein</fullName>
    </submittedName>
</protein>
<evidence type="ECO:0000313" key="1">
    <source>
        <dbReference type="EMBL" id="PKQ62086.1"/>
    </source>
</evidence>
<reference evidence="1 2" key="1">
    <citation type="journal article" date="2017" name="Front. Microbiol.">
        <title>Labilibaculum manganireducens gen. nov., sp. nov. and Labilibaculum filiforme sp. nov., Novel Bacteroidetes Isolated from Subsurface Sediments of the Baltic Sea.</title>
        <authorList>
            <person name="Vandieken V."/>
            <person name="Marshall I.P."/>
            <person name="Niemann H."/>
            <person name="Engelen B."/>
            <person name="Cypionka H."/>
        </authorList>
    </citation>
    <scope>NUCLEOTIDE SEQUENCE [LARGE SCALE GENOMIC DNA]</scope>
    <source>
        <strain evidence="1 2">59.16B</strain>
    </source>
</reference>
<keyword evidence="2" id="KW-1185">Reference proteome</keyword>
<sequence>MAMEQKHIRIGYFDNLKGEGSILISADIDGLLELEDTFLKLSQGLTAFNFSKLKLLDKSHKIKLVAIIDMENIGLIPTIKGTFEWKVRPEKWGEYREKLTALYRNSNSGHQYLDSNSIDNKDLQVIFSFNEYPLSF</sequence>
<dbReference type="AlphaFoldDB" id="A0A2N3HVI0"/>
<accession>A0A2N3HVI0</accession>
<proteinExistence type="predicted"/>
<gene>
    <name evidence="1" type="ORF">BZG02_14240</name>
</gene>
<dbReference type="EMBL" id="MVDD01000010">
    <property type="protein sequence ID" value="PKQ62086.1"/>
    <property type="molecule type" value="Genomic_DNA"/>
</dbReference>
<dbReference type="Proteomes" id="UP000233535">
    <property type="component" value="Unassembled WGS sequence"/>
</dbReference>
<comment type="caution">
    <text evidence="1">The sequence shown here is derived from an EMBL/GenBank/DDBJ whole genome shotgun (WGS) entry which is preliminary data.</text>
</comment>